<feature type="domain" description="PDZ" evidence="4">
    <location>
        <begin position="124"/>
        <end position="202"/>
    </location>
</feature>
<reference evidence="5" key="1">
    <citation type="journal article" date="2014" name="Front. Microbiol.">
        <title>High frequency of phylogenetically diverse reductive dehalogenase-homologous genes in deep subseafloor sedimentary metagenomes.</title>
        <authorList>
            <person name="Kawai M."/>
            <person name="Futagami T."/>
            <person name="Toyoda A."/>
            <person name="Takaki Y."/>
            <person name="Nishi S."/>
            <person name="Hori S."/>
            <person name="Arai W."/>
            <person name="Tsubouchi T."/>
            <person name="Morono Y."/>
            <person name="Uchiyama I."/>
            <person name="Ito T."/>
            <person name="Fujiyama A."/>
            <person name="Inagaki F."/>
            <person name="Takami H."/>
        </authorList>
    </citation>
    <scope>NUCLEOTIDE SEQUENCE</scope>
    <source>
        <strain evidence="5">Expedition CK06-06</strain>
    </source>
</reference>
<dbReference type="Gene3D" id="2.30.42.10">
    <property type="match status" value="2"/>
</dbReference>
<feature type="non-terminal residue" evidence="5">
    <location>
        <position position="236"/>
    </location>
</feature>
<evidence type="ECO:0000256" key="3">
    <source>
        <dbReference type="SAM" id="Phobius"/>
    </source>
</evidence>
<feature type="transmembrane region" description="Helical" evidence="3">
    <location>
        <begin position="30"/>
        <end position="54"/>
    </location>
</feature>
<evidence type="ECO:0000256" key="1">
    <source>
        <dbReference type="ARBA" id="ARBA00001947"/>
    </source>
</evidence>
<dbReference type="PANTHER" id="PTHR42837">
    <property type="entry name" value="REGULATOR OF SIGMA-E PROTEASE RSEP"/>
    <property type="match status" value="1"/>
</dbReference>
<evidence type="ECO:0000256" key="2">
    <source>
        <dbReference type="SAM" id="MobiDB-lite"/>
    </source>
</evidence>
<dbReference type="PANTHER" id="PTHR42837:SF2">
    <property type="entry name" value="MEMBRANE METALLOPROTEASE ARASP2, CHLOROPLASTIC-RELATED"/>
    <property type="match status" value="1"/>
</dbReference>
<dbReference type="InterPro" id="IPR004387">
    <property type="entry name" value="Pept_M50_Zn"/>
</dbReference>
<dbReference type="GO" id="GO:0016020">
    <property type="term" value="C:membrane"/>
    <property type="evidence" value="ECO:0007669"/>
    <property type="project" value="UniProtKB-SubCell"/>
</dbReference>
<keyword evidence="3" id="KW-1133">Transmembrane helix</keyword>
<protein>
    <recommendedName>
        <fullName evidence="4">PDZ domain-containing protein</fullName>
    </recommendedName>
</protein>
<feature type="domain" description="PDZ" evidence="4">
    <location>
        <begin position="63"/>
        <end position="94"/>
    </location>
</feature>
<keyword evidence="3" id="KW-0812">Transmembrane</keyword>
<dbReference type="Pfam" id="PF13180">
    <property type="entry name" value="PDZ_2"/>
    <property type="match status" value="2"/>
</dbReference>
<comment type="caution">
    <text evidence="5">The sequence shown here is derived from an EMBL/GenBank/DDBJ whole genome shotgun (WGS) entry which is preliminary data.</text>
</comment>
<evidence type="ECO:0000259" key="4">
    <source>
        <dbReference type="PROSITE" id="PS50106"/>
    </source>
</evidence>
<comment type="cofactor">
    <cofactor evidence="1">
        <name>Zn(2+)</name>
        <dbReference type="ChEBI" id="CHEBI:29105"/>
    </cofactor>
</comment>
<dbReference type="InterPro" id="IPR001478">
    <property type="entry name" value="PDZ"/>
</dbReference>
<dbReference type="SMART" id="SM00228">
    <property type="entry name" value="PDZ"/>
    <property type="match status" value="2"/>
</dbReference>
<dbReference type="InterPro" id="IPR036034">
    <property type="entry name" value="PDZ_sf"/>
</dbReference>
<proteinExistence type="predicted"/>
<dbReference type="SUPFAM" id="SSF50156">
    <property type="entry name" value="PDZ domain-like"/>
    <property type="match status" value="2"/>
</dbReference>
<accession>X0Y9Y4</accession>
<feature type="region of interest" description="Disordered" evidence="2">
    <location>
        <begin position="1"/>
        <end position="22"/>
    </location>
</feature>
<name>X0Y9Y4_9ZZZZ</name>
<organism evidence="5">
    <name type="scientific">marine sediment metagenome</name>
    <dbReference type="NCBI Taxonomy" id="412755"/>
    <lineage>
        <taxon>unclassified sequences</taxon>
        <taxon>metagenomes</taxon>
        <taxon>ecological metagenomes</taxon>
    </lineage>
</organism>
<dbReference type="GO" id="GO:0006508">
    <property type="term" value="P:proteolysis"/>
    <property type="evidence" value="ECO:0007669"/>
    <property type="project" value="UniProtKB-KW"/>
</dbReference>
<sequence length="236" mass="25644">IPLGAFVRTPGESDPSVSNSLASKGPWTRVAVYAAGPLVNILLAFVLLSIFFMFPTEFVTGDGVMVHSVSEDSPAAAHGIQPGDVILRIDDREIHEWDDMREEVDSNGGEERTFIIERDGQPLEIQMAPRFNADVGRYTIGVILCWGIVTNVDPGTPAQEADIRPGDTIASIDRKVIYGNESMLDALDSAEGKTEISIALLRDEKVQTNTLKPGSQGKFELTGLSAKWVSDTRLES</sequence>
<dbReference type="CDD" id="cd23081">
    <property type="entry name" value="cpPDZ_EcRseP-like"/>
    <property type="match status" value="1"/>
</dbReference>
<dbReference type="GO" id="GO:0004222">
    <property type="term" value="F:metalloendopeptidase activity"/>
    <property type="evidence" value="ECO:0007669"/>
    <property type="project" value="InterPro"/>
</dbReference>
<evidence type="ECO:0000313" key="5">
    <source>
        <dbReference type="EMBL" id="GAG52649.1"/>
    </source>
</evidence>
<gene>
    <name evidence="5" type="ORF">S01H1_75998</name>
</gene>
<keyword evidence="3" id="KW-0472">Membrane</keyword>
<dbReference type="PROSITE" id="PS50106">
    <property type="entry name" value="PDZ"/>
    <property type="match status" value="2"/>
</dbReference>
<dbReference type="EMBL" id="BARS01050971">
    <property type="protein sequence ID" value="GAG52649.1"/>
    <property type="molecule type" value="Genomic_DNA"/>
</dbReference>
<dbReference type="AlphaFoldDB" id="X0Y9Y4"/>
<feature type="non-terminal residue" evidence="5">
    <location>
        <position position="1"/>
    </location>
</feature>